<feature type="transmembrane region" description="Helical" evidence="1">
    <location>
        <begin position="34"/>
        <end position="58"/>
    </location>
</feature>
<evidence type="ECO:0000313" key="4">
    <source>
        <dbReference type="Proteomes" id="UP000824469"/>
    </source>
</evidence>
<dbReference type="Pfam" id="PF24057">
    <property type="entry name" value="DUF7358"/>
    <property type="match status" value="1"/>
</dbReference>
<keyword evidence="1" id="KW-1133">Transmembrane helix</keyword>
<dbReference type="Proteomes" id="UP000824469">
    <property type="component" value="Unassembled WGS sequence"/>
</dbReference>
<evidence type="ECO:0000256" key="1">
    <source>
        <dbReference type="SAM" id="Phobius"/>
    </source>
</evidence>
<protein>
    <recommendedName>
        <fullName evidence="2">DUF7358 domain-containing protein</fullName>
    </recommendedName>
</protein>
<feature type="non-terminal residue" evidence="3">
    <location>
        <position position="351"/>
    </location>
</feature>
<sequence>NKHQPRKKMRRVEAWNVLLDQTDVLQMAYKKWLWWSRFGVLVTVMQVLGASYLVIIIIKSIHGHNSSSCYPAGQDGRGGVWKQILVVVLVIVAWVLAIAQCCAGSDVLAWRSFYARYDGAWRAHYREMFDHGIREVLCCLGRAQYLSILDADEVDSVAGLLGDLVAYRAAGAGHLEFLAGVALLQRQQPALPPLEQFAEAPVDLLEEAVVLHPFAEAAYTGPLLDVGRNPILFPCAWLYRQGVLTPWSRSRRPILQGDNWWRGHAAAFLKHVNLPPDALRKGRVHQARREAAYFAVVVHHLQCIVIAVRGTETPEDLLTDGLCRECMLSEADLYGLLKHVYLLTSVHALKK</sequence>
<proteinExistence type="predicted"/>
<dbReference type="AlphaFoldDB" id="A0AA38GM36"/>
<evidence type="ECO:0000313" key="3">
    <source>
        <dbReference type="EMBL" id="KAH9325411.1"/>
    </source>
</evidence>
<dbReference type="EMBL" id="JAHRHJ020000002">
    <property type="protein sequence ID" value="KAH9325411.1"/>
    <property type="molecule type" value="Genomic_DNA"/>
</dbReference>
<organism evidence="3 4">
    <name type="scientific">Taxus chinensis</name>
    <name type="common">Chinese yew</name>
    <name type="synonym">Taxus wallichiana var. chinensis</name>
    <dbReference type="NCBI Taxonomy" id="29808"/>
    <lineage>
        <taxon>Eukaryota</taxon>
        <taxon>Viridiplantae</taxon>
        <taxon>Streptophyta</taxon>
        <taxon>Embryophyta</taxon>
        <taxon>Tracheophyta</taxon>
        <taxon>Spermatophyta</taxon>
        <taxon>Pinopsida</taxon>
        <taxon>Pinidae</taxon>
        <taxon>Conifers II</taxon>
        <taxon>Cupressales</taxon>
        <taxon>Taxaceae</taxon>
        <taxon>Taxus</taxon>
    </lineage>
</organism>
<evidence type="ECO:0000259" key="2">
    <source>
        <dbReference type="Pfam" id="PF24057"/>
    </source>
</evidence>
<keyword evidence="1" id="KW-0812">Transmembrane</keyword>
<dbReference type="InterPro" id="IPR055782">
    <property type="entry name" value="DUF7358"/>
</dbReference>
<dbReference type="PANTHER" id="PTHR47030:SF2">
    <property type="entry name" value="LIPASE CLASS 3 FAMILY PROTEIN"/>
    <property type="match status" value="1"/>
</dbReference>
<feature type="transmembrane region" description="Helical" evidence="1">
    <location>
        <begin position="79"/>
        <end position="99"/>
    </location>
</feature>
<keyword evidence="1" id="KW-0472">Membrane</keyword>
<feature type="domain" description="DUF7358" evidence="2">
    <location>
        <begin position="26"/>
        <end position="167"/>
    </location>
</feature>
<feature type="non-terminal residue" evidence="3">
    <location>
        <position position="1"/>
    </location>
</feature>
<gene>
    <name evidence="3" type="ORF">KI387_005589</name>
</gene>
<reference evidence="3 4" key="1">
    <citation type="journal article" date="2021" name="Nat. Plants">
        <title>The Taxus genome provides insights into paclitaxel biosynthesis.</title>
        <authorList>
            <person name="Xiong X."/>
            <person name="Gou J."/>
            <person name="Liao Q."/>
            <person name="Li Y."/>
            <person name="Zhou Q."/>
            <person name="Bi G."/>
            <person name="Li C."/>
            <person name="Du R."/>
            <person name="Wang X."/>
            <person name="Sun T."/>
            <person name="Guo L."/>
            <person name="Liang H."/>
            <person name="Lu P."/>
            <person name="Wu Y."/>
            <person name="Zhang Z."/>
            <person name="Ro D.K."/>
            <person name="Shang Y."/>
            <person name="Huang S."/>
            <person name="Yan J."/>
        </authorList>
    </citation>
    <scope>NUCLEOTIDE SEQUENCE [LARGE SCALE GENOMIC DNA]</scope>
    <source>
        <strain evidence="3">Ta-2019</strain>
    </source>
</reference>
<dbReference type="InterPro" id="IPR029058">
    <property type="entry name" value="AB_hydrolase_fold"/>
</dbReference>
<dbReference type="Gene3D" id="3.40.50.1820">
    <property type="entry name" value="alpha/beta hydrolase"/>
    <property type="match status" value="1"/>
</dbReference>
<comment type="caution">
    <text evidence="3">The sequence shown here is derived from an EMBL/GenBank/DDBJ whole genome shotgun (WGS) entry which is preliminary data.</text>
</comment>
<accession>A0AA38GM36</accession>
<name>A0AA38GM36_TAXCH</name>
<keyword evidence="4" id="KW-1185">Reference proteome</keyword>
<dbReference type="PANTHER" id="PTHR47030">
    <property type="entry name" value="LIPASE CLASS 3 FAMILY PROTEIN"/>
    <property type="match status" value="1"/>
</dbReference>